<comment type="caution">
    <text evidence="2">The sequence shown here is derived from an EMBL/GenBank/DDBJ whole genome shotgun (WGS) entry which is preliminary data.</text>
</comment>
<name>A0ABQ5GZA0_9ASTR</name>
<feature type="compositionally biased region" description="Polar residues" evidence="1">
    <location>
        <begin position="76"/>
        <end position="93"/>
    </location>
</feature>
<accession>A0ABQ5GZA0</accession>
<evidence type="ECO:0000313" key="2">
    <source>
        <dbReference type="EMBL" id="GJT80594.1"/>
    </source>
</evidence>
<sequence>MNLRKPILESEVSVLMVLRFPFIRIPLLVPQCDHFWTRAIHLGESQHSSEGEQAGASGSSQLLPHPSPPSTGTSGYAQQQGMETSVSAAHESSPTNYLMNEDSILKEHVQLYDDEDTGNDHLPNGDMRKGWWKPILEEEKPVNPEPSWTILSSNISYVENNLASALVLTYEPPAENSLLAKIGDMTNIMNLCMLTDQLKLANPKGDQVRINVSRPLPLGGPLGYVTVQTEFFFNKDLENLRYGNKGSKPALLISKMKGARLLTLA</sequence>
<reference evidence="2" key="2">
    <citation type="submission" date="2022-01" db="EMBL/GenBank/DDBJ databases">
        <authorList>
            <person name="Yamashiro T."/>
            <person name="Shiraishi A."/>
            <person name="Satake H."/>
            <person name="Nakayama K."/>
        </authorList>
    </citation>
    <scope>NUCLEOTIDE SEQUENCE</scope>
</reference>
<dbReference type="Proteomes" id="UP001151760">
    <property type="component" value="Unassembled WGS sequence"/>
</dbReference>
<organism evidence="2 3">
    <name type="scientific">Tanacetum coccineum</name>
    <dbReference type="NCBI Taxonomy" id="301880"/>
    <lineage>
        <taxon>Eukaryota</taxon>
        <taxon>Viridiplantae</taxon>
        <taxon>Streptophyta</taxon>
        <taxon>Embryophyta</taxon>
        <taxon>Tracheophyta</taxon>
        <taxon>Spermatophyta</taxon>
        <taxon>Magnoliopsida</taxon>
        <taxon>eudicotyledons</taxon>
        <taxon>Gunneridae</taxon>
        <taxon>Pentapetalae</taxon>
        <taxon>asterids</taxon>
        <taxon>campanulids</taxon>
        <taxon>Asterales</taxon>
        <taxon>Asteraceae</taxon>
        <taxon>Asteroideae</taxon>
        <taxon>Anthemideae</taxon>
        <taxon>Anthemidinae</taxon>
        <taxon>Tanacetum</taxon>
    </lineage>
</organism>
<evidence type="ECO:0000313" key="3">
    <source>
        <dbReference type="Proteomes" id="UP001151760"/>
    </source>
</evidence>
<reference evidence="2" key="1">
    <citation type="journal article" date="2022" name="Int. J. Mol. Sci.">
        <title>Draft Genome of Tanacetum Coccineum: Genomic Comparison of Closely Related Tanacetum-Family Plants.</title>
        <authorList>
            <person name="Yamashiro T."/>
            <person name="Shiraishi A."/>
            <person name="Nakayama K."/>
            <person name="Satake H."/>
        </authorList>
    </citation>
    <scope>NUCLEOTIDE SEQUENCE</scope>
</reference>
<dbReference type="EMBL" id="BQNB010019007">
    <property type="protein sequence ID" value="GJT80594.1"/>
    <property type="molecule type" value="Genomic_DNA"/>
</dbReference>
<evidence type="ECO:0000256" key="1">
    <source>
        <dbReference type="SAM" id="MobiDB-lite"/>
    </source>
</evidence>
<feature type="region of interest" description="Disordered" evidence="1">
    <location>
        <begin position="46"/>
        <end position="93"/>
    </location>
</feature>
<feature type="compositionally biased region" description="Low complexity" evidence="1">
    <location>
        <begin position="51"/>
        <end position="75"/>
    </location>
</feature>
<gene>
    <name evidence="2" type="ORF">Tco_1054936</name>
</gene>
<protein>
    <submittedName>
        <fullName evidence="2">Uncharacterized protein</fullName>
    </submittedName>
</protein>
<proteinExistence type="predicted"/>
<keyword evidence="3" id="KW-1185">Reference proteome</keyword>